<evidence type="ECO:0000256" key="2">
    <source>
        <dbReference type="SAM" id="Phobius"/>
    </source>
</evidence>
<accession>A0A3L7J0H5</accession>
<evidence type="ECO:0000313" key="4">
    <source>
        <dbReference type="Proteomes" id="UP000282460"/>
    </source>
</evidence>
<protein>
    <recommendedName>
        <fullName evidence="5">TPM domain-containing protein</fullName>
    </recommendedName>
</protein>
<dbReference type="RefSeq" id="WP_121659031.1">
    <property type="nucleotide sequence ID" value="NZ_BMEK01000002.1"/>
</dbReference>
<gene>
    <name evidence="3" type="ORF">D9V28_07000</name>
</gene>
<dbReference type="EMBL" id="RCWJ01000002">
    <property type="protein sequence ID" value="RLQ83986.1"/>
    <property type="molecule type" value="Genomic_DNA"/>
</dbReference>
<feature type="coiled-coil region" evidence="1">
    <location>
        <begin position="313"/>
        <end position="343"/>
    </location>
</feature>
<dbReference type="OrthoDB" id="5105562at2"/>
<dbReference type="AlphaFoldDB" id="A0A3L7J0H5"/>
<evidence type="ECO:0008006" key="5">
    <source>
        <dbReference type="Google" id="ProtNLM"/>
    </source>
</evidence>
<evidence type="ECO:0000313" key="3">
    <source>
        <dbReference type="EMBL" id="RLQ83986.1"/>
    </source>
</evidence>
<feature type="coiled-coil region" evidence="1">
    <location>
        <begin position="154"/>
        <end position="181"/>
    </location>
</feature>
<keyword evidence="2" id="KW-0812">Transmembrane</keyword>
<keyword evidence="4" id="KW-1185">Reference proteome</keyword>
<keyword evidence="1" id="KW-0175">Coiled coil</keyword>
<reference evidence="3 4" key="1">
    <citation type="submission" date="2018-10" db="EMBL/GenBank/DDBJ databases">
        <authorList>
            <person name="Li J."/>
        </authorList>
    </citation>
    <scope>NUCLEOTIDE SEQUENCE [LARGE SCALE GENOMIC DNA]</scope>
    <source>
        <strain evidence="3 4">ZD1-4</strain>
    </source>
</reference>
<keyword evidence="2" id="KW-1133">Transmembrane helix</keyword>
<proteinExistence type="predicted"/>
<keyword evidence="2" id="KW-0472">Membrane</keyword>
<sequence length="430" mass="46020">MLNGLWWLPSLLVFGTAALAVILGARALRSRQRTRGIDPVSTRAALEQSAGVELVRVDDLLSAAEDEVEFARAQFGDRAAVGLASAVQSGREQLREAFHLHQQLHDAVPDSDSQRRRWSERIVELCGAISQGLTTEMTQLDGRRSIERSAPEQLSELERGIAATRAEVAEAEATLDRLSETYAPATYSRVESAPAHATESLSAAQSALAIARQKLAAREPAAEALDSAAQELRAARHAIESVSRTASGLDSSSAELATVVAQTRRAVSDAAAQRDAATLPESADEISRALDVATATIALVTDRRQLPDPLARLDELRDAVSRLDAALATARSQQQRIDNAREALRGALFSARSHLDVASGFIEDNRGRVGADARTRLAEAERQLALANAADDPVEALDTARRVSRLAQDADALARYDAGPRTAPLKRSAG</sequence>
<dbReference type="Proteomes" id="UP000282460">
    <property type="component" value="Unassembled WGS sequence"/>
</dbReference>
<comment type="caution">
    <text evidence="3">The sequence shown here is derived from an EMBL/GenBank/DDBJ whole genome shotgun (WGS) entry which is preliminary data.</text>
</comment>
<name>A0A3L7J0H5_9MICO</name>
<evidence type="ECO:0000256" key="1">
    <source>
        <dbReference type="SAM" id="Coils"/>
    </source>
</evidence>
<organism evidence="3 4">
    <name type="scientific">Mycetocola zhadangensis</name>
    <dbReference type="NCBI Taxonomy" id="1164595"/>
    <lineage>
        <taxon>Bacteria</taxon>
        <taxon>Bacillati</taxon>
        <taxon>Actinomycetota</taxon>
        <taxon>Actinomycetes</taxon>
        <taxon>Micrococcales</taxon>
        <taxon>Microbacteriaceae</taxon>
        <taxon>Mycetocola</taxon>
    </lineage>
</organism>
<feature type="transmembrane region" description="Helical" evidence="2">
    <location>
        <begin position="6"/>
        <end position="25"/>
    </location>
</feature>